<evidence type="ECO:0000256" key="3">
    <source>
        <dbReference type="ARBA" id="ARBA00048782"/>
    </source>
</evidence>
<comment type="similarity">
    <text evidence="4">Belongs to the MsrA Met sulfoxide reductase family.</text>
</comment>
<accession>A0ABT9U8K5</accession>
<dbReference type="Proteomes" id="UP001229346">
    <property type="component" value="Unassembled WGS sequence"/>
</dbReference>
<evidence type="ECO:0000259" key="5">
    <source>
        <dbReference type="Pfam" id="PF01625"/>
    </source>
</evidence>
<protein>
    <recommendedName>
        <fullName evidence="4">Peptide methionine sulfoxide reductase MsrA</fullName>
        <shortName evidence="4">Protein-methionine-S-oxide reductase</shortName>
        <ecNumber evidence="4">1.8.4.11</ecNumber>
    </recommendedName>
    <alternativeName>
        <fullName evidence="4">Peptide-methionine (S)-S-oxide reductase</fullName>
        <shortName evidence="4">Peptide Met(O) reductase</shortName>
    </alternativeName>
</protein>
<evidence type="ECO:0000256" key="1">
    <source>
        <dbReference type="ARBA" id="ARBA00023002"/>
    </source>
</evidence>
<comment type="catalytic activity">
    <reaction evidence="2 4">
        <text>L-methionyl-[protein] + [thioredoxin]-disulfide + H2O = L-methionyl-(S)-S-oxide-[protein] + [thioredoxin]-dithiol</text>
        <dbReference type="Rhea" id="RHEA:14217"/>
        <dbReference type="Rhea" id="RHEA-COMP:10698"/>
        <dbReference type="Rhea" id="RHEA-COMP:10700"/>
        <dbReference type="Rhea" id="RHEA-COMP:12313"/>
        <dbReference type="Rhea" id="RHEA-COMP:12315"/>
        <dbReference type="ChEBI" id="CHEBI:15377"/>
        <dbReference type="ChEBI" id="CHEBI:16044"/>
        <dbReference type="ChEBI" id="CHEBI:29950"/>
        <dbReference type="ChEBI" id="CHEBI:44120"/>
        <dbReference type="ChEBI" id="CHEBI:50058"/>
        <dbReference type="EC" id="1.8.4.11"/>
    </reaction>
</comment>
<dbReference type="InterPro" id="IPR050162">
    <property type="entry name" value="MsrA_MetSO_reductase"/>
</dbReference>
<keyword evidence="7" id="KW-1185">Reference proteome</keyword>
<comment type="caution">
    <text evidence="6">The sequence shown here is derived from an EMBL/GenBank/DDBJ whole genome shotgun (WGS) entry which is preliminary data.</text>
</comment>
<dbReference type="HAMAP" id="MF_01401">
    <property type="entry name" value="MsrA"/>
    <property type="match status" value="1"/>
</dbReference>
<dbReference type="Pfam" id="PF01625">
    <property type="entry name" value="PMSR"/>
    <property type="match status" value="1"/>
</dbReference>
<reference evidence="6 7" key="1">
    <citation type="submission" date="2023-07" db="EMBL/GenBank/DDBJ databases">
        <title>Sorghum-associated microbial communities from plants grown in Nebraska, USA.</title>
        <authorList>
            <person name="Schachtman D."/>
        </authorList>
    </citation>
    <scope>NUCLEOTIDE SEQUENCE [LARGE SCALE GENOMIC DNA]</scope>
    <source>
        <strain evidence="6 7">CC482</strain>
    </source>
</reference>
<dbReference type="PANTHER" id="PTHR42799">
    <property type="entry name" value="MITOCHONDRIAL PEPTIDE METHIONINE SULFOXIDE REDUCTASE"/>
    <property type="match status" value="1"/>
</dbReference>
<dbReference type="GO" id="GO:0008113">
    <property type="term" value="F:peptide-methionine (S)-S-oxide reductase activity"/>
    <property type="evidence" value="ECO:0007669"/>
    <property type="project" value="UniProtKB-EC"/>
</dbReference>
<dbReference type="EC" id="1.8.4.11" evidence="4"/>
<evidence type="ECO:0000313" key="7">
    <source>
        <dbReference type="Proteomes" id="UP001229346"/>
    </source>
</evidence>
<evidence type="ECO:0000313" key="6">
    <source>
        <dbReference type="EMBL" id="MDQ0114779.1"/>
    </source>
</evidence>
<dbReference type="InterPro" id="IPR036509">
    <property type="entry name" value="Met_Sox_Rdtase_MsrA_sf"/>
</dbReference>
<evidence type="ECO:0000256" key="4">
    <source>
        <dbReference type="HAMAP-Rule" id="MF_01401"/>
    </source>
</evidence>
<keyword evidence="1 4" id="KW-0560">Oxidoreductase</keyword>
<dbReference type="SUPFAM" id="SSF55068">
    <property type="entry name" value="Peptide methionine sulfoxide reductase"/>
    <property type="match status" value="1"/>
</dbReference>
<sequence>MSGIGNGEHAGADIGSEPIHHTVTIGMGCFWSPDALFGSLPGVVRTRAGYAGGTIPAPTYREMGDHTETVQITYDPVSITLEQLLRLFWDNHNPYNINDYKGRQYRSLLIYHHESQLDAIHSVLKERETSPDTEIVQHTQFWSAEDRHQKYYLHRYPQAVVALSGLYAAHEELVGSTVAARLNGLAKGYTNLSRLREEIGSWNIDSGERERILHIITQIRW</sequence>
<feature type="domain" description="Peptide methionine sulphoxide reductase MsrA" evidence="5">
    <location>
        <begin position="23"/>
        <end position="154"/>
    </location>
</feature>
<dbReference type="RefSeq" id="WP_307206155.1">
    <property type="nucleotide sequence ID" value="NZ_JAUSSU010000008.1"/>
</dbReference>
<feature type="active site" evidence="4">
    <location>
        <position position="29"/>
    </location>
</feature>
<comment type="catalytic activity">
    <reaction evidence="3 4">
        <text>[thioredoxin]-disulfide + L-methionine + H2O = L-methionine (S)-S-oxide + [thioredoxin]-dithiol</text>
        <dbReference type="Rhea" id="RHEA:19993"/>
        <dbReference type="Rhea" id="RHEA-COMP:10698"/>
        <dbReference type="Rhea" id="RHEA-COMP:10700"/>
        <dbReference type="ChEBI" id="CHEBI:15377"/>
        <dbReference type="ChEBI" id="CHEBI:29950"/>
        <dbReference type="ChEBI" id="CHEBI:50058"/>
        <dbReference type="ChEBI" id="CHEBI:57844"/>
        <dbReference type="ChEBI" id="CHEBI:58772"/>
        <dbReference type="EC" id="1.8.4.11"/>
    </reaction>
</comment>
<name>A0ABT9U8K5_PAEHA</name>
<dbReference type="PANTHER" id="PTHR42799:SF13">
    <property type="entry name" value="PEPTIDE METHIONINE SULFOXIDE REDUCTASE"/>
    <property type="match status" value="1"/>
</dbReference>
<comment type="function">
    <text evidence="4">Has an important function as a repair enzyme for proteins that have been inactivated by oxidation. Catalyzes the reversible oxidation-reduction of methionine sulfoxide in proteins to methionine.</text>
</comment>
<gene>
    <name evidence="4" type="primary">msrA</name>
    <name evidence="6" type="ORF">J2T15_004235</name>
</gene>
<evidence type="ECO:0000256" key="2">
    <source>
        <dbReference type="ARBA" id="ARBA00047806"/>
    </source>
</evidence>
<organism evidence="6 7">
    <name type="scientific">Paenibacillus harenae</name>
    <dbReference type="NCBI Taxonomy" id="306543"/>
    <lineage>
        <taxon>Bacteria</taxon>
        <taxon>Bacillati</taxon>
        <taxon>Bacillota</taxon>
        <taxon>Bacilli</taxon>
        <taxon>Bacillales</taxon>
        <taxon>Paenibacillaceae</taxon>
        <taxon>Paenibacillus</taxon>
    </lineage>
</organism>
<dbReference type="Gene3D" id="3.30.1060.10">
    <property type="entry name" value="Peptide methionine sulphoxide reductase MsrA"/>
    <property type="match status" value="1"/>
</dbReference>
<dbReference type="InterPro" id="IPR002569">
    <property type="entry name" value="Met_Sox_Rdtase_MsrA_dom"/>
</dbReference>
<proteinExistence type="inferred from homology"/>
<dbReference type="EMBL" id="JAUSSU010000008">
    <property type="protein sequence ID" value="MDQ0114779.1"/>
    <property type="molecule type" value="Genomic_DNA"/>
</dbReference>